<protein>
    <submittedName>
        <fullName evidence="2">Uncharacterized protein</fullName>
    </submittedName>
</protein>
<sequence length="786" mass="87690">MLLRISGMYSMVYQLDSRCPVANPNYYTNGHPRGLQGWDGPRAVGVGMNGSWGMRLAIAQAMPPTLSIAWTAPQSTFSKPSMTSSPLYSVPLRTPLSIGSLGGLYHSRFPAPMGSSLSSHWTVFNTVVPRSEPGRRVATQPRCTTCLKKLLNCLMLQKSNIVLTLSLSPPSPDLPLRLMLLGFPHVPLRLTLPGQSPFFALQLMRPGPAQLLPHLRNFTCSTATNIAKILADLFPTPTHICLNTTSPSSVNLCQQGWPRDYLRENCQQYYHYQWLGWKDELRDLSGLFFQCPPCQQSTSSTTIPPHLNANYQCPYPAPTFYQSYQTFMIEDMKTLLTPLNTVSSSSKSIEPFLRVPHPQELEELITRAISVERDLAKYPATTTTHPIKTPATTSEPRLPRCYHCPEYYFHSDCPVLNQRQREMERSRNDQARVQQGPAYGRQEPGPPNVINSVVSTTPQSYDAQVLGARVTKSRATPLLVFLVYFPHQPNSDKVVDKVSTNLSAALLHLLFYRRGNGRNKSGPQSTKIPRVAAPITRVANSTMLSSNIVNTCKYKTHVGCNSLLACPLDCCVMLPCLGKVVLNEQDLFPLIAELILKILRFSGASRSLLRGEWAGAAVSTTPNTAWPPVLSSKEVFLRGAARSFARRHGGDYHAQYCMSTGSFVKSGLPRRCCGENHAQYCMATGSLWRSGENHSQYSMATGSFAERSSFFDVITEQKEIEKRRDNTGDEGSSRGMEKGRSEDTPPRKWRSRVNPARLNYTRESKIADWGKRSPVYQQLVLTLKMD</sequence>
<feature type="region of interest" description="Disordered" evidence="1">
    <location>
        <begin position="427"/>
        <end position="448"/>
    </location>
</feature>
<dbReference type="AlphaFoldDB" id="A0A7R8ZDF5"/>
<organism evidence="2">
    <name type="scientific">Timema douglasi</name>
    <name type="common">Walking stick</name>
    <dbReference type="NCBI Taxonomy" id="61478"/>
    <lineage>
        <taxon>Eukaryota</taxon>
        <taxon>Metazoa</taxon>
        <taxon>Ecdysozoa</taxon>
        <taxon>Arthropoda</taxon>
        <taxon>Hexapoda</taxon>
        <taxon>Insecta</taxon>
        <taxon>Pterygota</taxon>
        <taxon>Neoptera</taxon>
        <taxon>Polyneoptera</taxon>
        <taxon>Phasmatodea</taxon>
        <taxon>Timematodea</taxon>
        <taxon>Timematoidea</taxon>
        <taxon>Timematidae</taxon>
        <taxon>Timema</taxon>
    </lineage>
</organism>
<proteinExistence type="predicted"/>
<dbReference type="EMBL" id="OA568223">
    <property type="protein sequence ID" value="CAD7201275.1"/>
    <property type="molecule type" value="Genomic_DNA"/>
</dbReference>
<feature type="region of interest" description="Disordered" evidence="1">
    <location>
        <begin position="718"/>
        <end position="756"/>
    </location>
</feature>
<evidence type="ECO:0000256" key="1">
    <source>
        <dbReference type="SAM" id="MobiDB-lite"/>
    </source>
</evidence>
<name>A0A7R8ZDF5_TIMDO</name>
<evidence type="ECO:0000313" key="2">
    <source>
        <dbReference type="EMBL" id="CAD7201275.1"/>
    </source>
</evidence>
<gene>
    <name evidence="2" type="ORF">TDIB3V08_LOCUS7477</name>
</gene>
<reference evidence="2" key="1">
    <citation type="submission" date="2020-11" db="EMBL/GenBank/DDBJ databases">
        <authorList>
            <person name="Tran Van P."/>
        </authorList>
    </citation>
    <scope>NUCLEOTIDE SEQUENCE</scope>
</reference>
<feature type="compositionally biased region" description="Basic and acidic residues" evidence="1">
    <location>
        <begin position="718"/>
        <end position="746"/>
    </location>
</feature>
<accession>A0A7R8ZDF5</accession>